<dbReference type="KEGG" id="scm:SCHCO_02703463"/>
<evidence type="ECO:0000313" key="3">
    <source>
        <dbReference type="Proteomes" id="UP000007431"/>
    </source>
</evidence>
<dbReference type="GeneID" id="9594331"/>
<protein>
    <submittedName>
        <fullName evidence="2">Uncharacterized protein</fullName>
    </submittedName>
</protein>
<gene>
    <name evidence="2" type="ORF">SCHCODRAFT_236362</name>
</gene>
<feature type="compositionally biased region" description="Low complexity" evidence="1">
    <location>
        <begin position="1"/>
        <end position="23"/>
    </location>
</feature>
<organism evidence="3">
    <name type="scientific">Schizophyllum commune (strain H4-8 / FGSC 9210)</name>
    <name type="common">Split gill fungus</name>
    <dbReference type="NCBI Taxonomy" id="578458"/>
    <lineage>
        <taxon>Eukaryota</taxon>
        <taxon>Fungi</taxon>
        <taxon>Dikarya</taxon>
        <taxon>Basidiomycota</taxon>
        <taxon>Agaricomycotina</taxon>
        <taxon>Agaricomycetes</taxon>
        <taxon>Agaricomycetidae</taxon>
        <taxon>Agaricales</taxon>
        <taxon>Schizophyllaceae</taxon>
        <taxon>Schizophyllum</taxon>
    </lineage>
</organism>
<evidence type="ECO:0000256" key="1">
    <source>
        <dbReference type="SAM" id="MobiDB-lite"/>
    </source>
</evidence>
<dbReference type="OrthoDB" id="10370994at2759"/>
<keyword evidence="3" id="KW-1185">Reference proteome</keyword>
<accession>D8QB22</accession>
<dbReference type="Proteomes" id="UP000007431">
    <property type="component" value="Unassembled WGS sequence"/>
</dbReference>
<feature type="region of interest" description="Disordered" evidence="1">
    <location>
        <begin position="1"/>
        <end position="91"/>
    </location>
</feature>
<sequence length="233" mass="25445">MPVTRSSSARRQTAATASAFSAQENCRFSHPVTPSTATTVPSRDHSSSPTSSTTSSRTSASASSSTSHSRRVDSDSTSRSSSKPTLTEAQRETAFALSPAVDAFTTAEIRCAYCRRIFKLPCRDNNGAFDSANFKRHLVRAHQDEAKGRRVTKGSNHELMVYGLAPAPMREGERPLQLGVGCEDHVRRGAGAAEDPRVAEIERALREVPEVEAKRMENNLYWFATVCELVRAI</sequence>
<dbReference type="AlphaFoldDB" id="D8QB22"/>
<name>D8QB22_SCHCM</name>
<dbReference type="RefSeq" id="XP_003029582.1">
    <property type="nucleotide sequence ID" value="XM_003029536.1"/>
</dbReference>
<proteinExistence type="predicted"/>
<reference evidence="2 3" key="1">
    <citation type="journal article" date="2010" name="Nat. Biotechnol.">
        <title>Genome sequence of the model mushroom Schizophyllum commune.</title>
        <authorList>
            <person name="Ohm R.A."/>
            <person name="de Jong J.F."/>
            <person name="Lugones L.G."/>
            <person name="Aerts A."/>
            <person name="Kothe E."/>
            <person name="Stajich J.E."/>
            <person name="de Vries R.P."/>
            <person name="Record E."/>
            <person name="Levasseur A."/>
            <person name="Baker S.E."/>
            <person name="Bartholomew K.A."/>
            <person name="Coutinho P.M."/>
            <person name="Erdmann S."/>
            <person name="Fowler T.J."/>
            <person name="Gathman A.C."/>
            <person name="Lombard V."/>
            <person name="Henrissat B."/>
            <person name="Knabe N."/>
            <person name="Kuees U."/>
            <person name="Lilly W.W."/>
            <person name="Lindquist E."/>
            <person name="Lucas S."/>
            <person name="Magnuson J.K."/>
            <person name="Piumi F."/>
            <person name="Raudaskoski M."/>
            <person name="Salamov A."/>
            <person name="Schmutz J."/>
            <person name="Schwarze F.W.M.R."/>
            <person name="vanKuyk P.A."/>
            <person name="Horton J.S."/>
            <person name="Grigoriev I.V."/>
            <person name="Woesten H.A.B."/>
        </authorList>
    </citation>
    <scope>NUCLEOTIDE SEQUENCE [LARGE SCALE GENOMIC DNA]</scope>
    <source>
        <strain evidence="3">H4-8 / FGSC 9210</strain>
    </source>
</reference>
<dbReference type="InParanoid" id="D8QB22"/>
<evidence type="ECO:0000313" key="2">
    <source>
        <dbReference type="EMBL" id="EFI94679.1"/>
    </source>
</evidence>
<feature type="compositionally biased region" description="Low complexity" evidence="1">
    <location>
        <begin position="31"/>
        <end position="67"/>
    </location>
</feature>
<dbReference type="VEuPathDB" id="FungiDB:SCHCODRAFT_02703463"/>
<dbReference type="HOGENOM" id="CLU_1190474_0_0_1"/>
<dbReference type="EMBL" id="GL377309">
    <property type="protein sequence ID" value="EFI94679.1"/>
    <property type="molecule type" value="Genomic_DNA"/>
</dbReference>